<gene>
    <name evidence="1" type="ORF">METZ01_LOCUS421476</name>
</gene>
<dbReference type="EMBL" id="UINC01166584">
    <property type="protein sequence ID" value="SVD68622.1"/>
    <property type="molecule type" value="Genomic_DNA"/>
</dbReference>
<name>A0A382XC33_9ZZZZ</name>
<organism evidence="1">
    <name type="scientific">marine metagenome</name>
    <dbReference type="NCBI Taxonomy" id="408172"/>
    <lineage>
        <taxon>unclassified sequences</taxon>
        <taxon>metagenomes</taxon>
        <taxon>ecological metagenomes</taxon>
    </lineage>
</organism>
<sequence length="38" mass="4401">MRGELPNYPRPVMSEINLLPEPKFLPELHPTYRPAILA</sequence>
<reference evidence="1" key="1">
    <citation type="submission" date="2018-05" db="EMBL/GenBank/DDBJ databases">
        <authorList>
            <person name="Lanie J.A."/>
            <person name="Ng W.-L."/>
            <person name="Kazmierczak K.M."/>
            <person name="Andrzejewski T.M."/>
            <person name="Davidsen T.M."/>
            <person name="Wayne K.J."/>
            <person name="Tettelin H."/>
            <person name="Glass J.I."/>
            <person name="Rusch D."/>
            <person name="Podicherti R."/>
            <person name="Tsui H.-C.T."/>
            <person name="Winkler M.E."/>
        </authorList>
    </citation>
    <scope>NUCLEOTIDE SEQUENCE</scope>
</reference>
<protein>
    <submittedName>
        <fullName evidence="1">Uncharacterized protein</fullName>
    </submittedName>
</protein>
<evidence type="ECO:0000313" key="1">
    <source>
        <dbReference type="EMBL" id="SVD68622.1"/>
    </source>
</evidence>
<proteinExistence type="predicted"/>
<feature type="non-terminal residue" evidence="1">
    <location>
        <position position="38"/>
    </location>
</feature>
<accession>A0A382XC33</accession>
<dbReference type="AlphaFoldDB" id="A0A382XC33"/>